<sequence length="349" mass="39547">MYKSDIKQLADELIKTRRLSGEKFEQLLTHRDVVKKEIQQSAKAVTTKSFHRTLYVRGLIEISNYCRNNCFYCGIRRDNDYVSRYRLTKDEILKSVRLGTDMGFKTFVLQGGEDPGLSDAFLMDVLDSIHHINPEAAITLSIGEKDTATLEAYKSHGADRFLLRHETKNRDHYYQLHPETMSLENRLRALSDLKALGYQTGSGIMVGTPGQTYATLAEDLVYLHELQPEMVGIGPFIPAKHTPFENEPAGSVELTLFLLCVLRLMFPKANIPATTSLNTLSKTGRDDAITYACNVYMPNLTPPRHRKDYALYDDKACFKIEAAENLDDLKAIMKGLGREVVMDRGDFHV</sequence>
<dbReference type="InterPro" id="IPR006638">
    <property type="entry name" value="Elp3/MiaA/NifB-like_rSAM"/>
</dbReference>
<comment type="cofactor">
    <cofactor evidence="7">
        <name>[2Fe-2S] cluster</name>
        <dbReference type="ChEBI" id="CHEBI:190135"/>
    </cofactor>
</comment>
<comment type="cofactor">
    <cofactor evidence="1">
        <name>[4Fe-4S] cluster</name>
        <dbReference type="ChEBI" id="CHEBI:49883"/>
    </cofactor>
</comment>
<dbReference type="Proteomes" id="UP001210339">
    <property type="component" value="Chromosome"/>
</dbReference>
<evidence type="ECO:0000256" key="2">
    <source>
        <dbReference type="ARBA" id="ARBA00022485"/>
    </source>
</evidence>
<evidence type="ECO:0000256" key="5">
    <source>
        <dbReference type="ARBA" id="ARBA00023004"/>
    </source>
</evidence>
<dbReference type="InterPro" id="IPR010722">
    <property type="entry name" value="BATS_dom"/>
</dbReference>
<dbReference type="InterPro" id="IPR013785">
    <property type="entry name" value="Aldolase_TIM"/>
</dbReference>
<dbReference type="SFLD" id="SFLDS00029">
    <property type="entry name" value="Radical_SAM"/>
    <property type="match status" value="1"/>
</dbReference>
<evidence type="ECO:0000313" key="10">
    <source>
        <dbReference type="Proteomes" id="UP001210339"/>
    </source>
</evidence>
<dbReference type="NCBIfam" id="TIGR03956">
    <property type="entry name" value="rSAM_HydE"/>
    <property type="match status" value="1"/>
</dbReference>
<dbReference type="SMART" id="SM00729">
    <property type="entry name" value="Elp3"/>
    <property type="match status" value="1"/>
</dbReference>
<keyword evidence="4" id="KW-0479">Metal-binding</keyword>
<dbReference type="SFLD" id="SFLDF00348">
    <property type="entry name" value="FeFe_hydrogenase_maturase_(Hyd"/>
    <property type="match status" value="1"/>
</dbReference>
<accession>A0ABY7QQZ5</accession>
<dbReference type="Pfam" id="PF04055">
    <property type="entry name" value="Radical_SAM"/>
    <property type="match status" value="1"/>
</dbReference>
<keyword evidence="10" id="KW-1185">Reference proteome</keyword>
<evidence type="ECO:0000256" key="1">
    <source>
        <dbReference type="ARBA" id="ARBA00001966"/>
    </source>
</evidence>
<evidence type="ECO:0000313" key="9">
    <source>
        <dbReference type="EMBL" id="WBW49222.1"/>
    </source>
</evidence>
<dbReference type="RefSeq" id="WP_271190754.1">
    <property type="nucleotide sequence ID" value="NZ_CP115667.1"/>
</dbReference>
<dbReference type="InterPro" id="IPR007197">
    <property type="entry name" value="rSAM"/>
</dbReference>
<dbReference type="EMBL" id="CP115667">
    <property type="protein sequence ID" value="WBW49222.1"/>
    <property type="molecule type" value="Genomic_DNA"/>
</dbReference>
<gene>
    <name evidence="9" type="primary">hydE</name>
    <name evidence="9" type="ORF">O6R05_04215</name>
</gene>
<protein>
    <submittedName>
        <fullName evidence="9">[FeFe] hydrogenase H-cluster radical SAM maturase HydE</fullName>
    </submittedName>
</protein>
<keyword evidence="3" id="KW-0949">S-adenosyl-L-methionine</keyword>
<keyword evidence="6" id="KW-0411">Iron-sulfur</keyword>
<feature type="domain" description="Radical SAM core" evidence="8">
    <location>
        <begin position="52"/>
        <end position="274"/>
    </location>
</feature>
<reference evidence="9 10" key="1">
    <citation type="submission" date="2023-01" db="EMBL/GenBank/DDBJ databases">
        <authorList>
            <person name="Lee S.H."/>
            <person name="Jung H.S."/>
            <person name="Yun J.U."/>
        </authorList>
    </citation>
    <scope>NUCLEOTIDE SEQUENCE [LARGE SCALE GENOMIC DNA]</scope>
    <source>
        <strain evidence="9 10">CBA3646</strain>
    </source>
</reference>
<dbReference type="SUPFAM" id="SSF102114">
    <property type="entry name" value="Radical SAM enzymes"/>
    <property type="match status" value="1"/>
</dbReference>
<keyword evidence="5" id="KW-0408">Iron</keyword>
<evidence type="ECO:0000256" key="3">
    <source>
        <dbReference type="ARBA" id="ARBA00022691"/>
    </source>
</evidence>
<dbReference type="InterPro" id="IPR058240">
    <property type="entry name" value="rSAM_sf"/>
</dbReference>
<evidence type="ECO:0000256" key="7">
    <source>
        <dbReference type="ARBA" id="ARBA00034078"/>
    </source>
</evidence>
<dbReference type="InterPro" id="IPR024021">
    <property type="entry name" value="FeFe-hyd_HydE_rSAM"/>
</dbReference>
<dbReference type="CDD" id="cd01335">
    <property type="entry name" value="Radical_SAM"/>
    <property type="match status" value="1"/>
</dbReference>
<dbReference type="SFLD" id="SFLDG01060">
    <property type="entry name" value="BATS_domain_containing"/>
    <property type="match status" value="1"/>
</dbReference>
<dbReference type="Gene3D" id="3.20.20.70">
    <property type="entry name" value="Aldolase class I"/>
    <property type="match status" value="1"/>
</dbReference>
<keyword evidence="2" id="KW-0004">4Fe-4S</keyword>
<dbReference type="SFLD" id="SFLDG01082">
    <property type="entry name" value="B12-binding_domain_containing"/>
    <property type="match status" value="1"/>
</dbReference>
<dbReference type="SFLD" id="SFLDG01280">
    <property type="entry name" value="HydE/PylB-like"/>
    <property type="match status" value="1"/>
</dbReference>
<dbReference type="PANTHER" id="PTHR43726">
    <property type="entry name" value="3-METHYLORNITHINE SYNTHASE"/>
    <property type="match status" value="1"/>
</dbReference>
<dbReference type="InterPro" id="IPR034422">
    <property type="entry name" value="HydE/PylB-like"/>
</dbReference>
<evidence type="ECO:0000259" key="8">
    <source>
        <dbReference type="PROSITE" id="PS51918"/>
    </source>
</evidence>
<organism evidence="9 10">
    <name type="scientific">Peptoniphilus equinus</name>
    <dbReference type="NCBI Taxonomy" id="3016343"/>
    <lineage>
        <taxon>Bacteria</taxon>
        <taxon>Bacillati</taxon>
        <taxon>Bacillota</taxon>
        <taxon>Tissierellia</taxon>
        <taxon>Tissierellales</taxon>
        <taxon>Peptoniphilaceae</taxon>
        <taxon>Peptoniphilus</taxon>
    </lineage>
</organism>
<evidence type="ECO:0000256" key="6">
    <source>
        <dbReference type="ARBA" id="ARBA00023014"/>
    </source>
</evidence>
<name>A0ABY7QQZ5_9FIRM</name>
<dbReference type="PIRSF" id="PIRSF004762">
    <property type="entry name" value="CHP00423"/>
    <property type="match status" value="1"/>
</dbReference>
<proteinExistence type="predicted"/>
<dbReference type="PANTHER" id="PTHR43726:SF1">
    <property type="entry name" value="BIOTIN SYNTHASE"/>
    <property type="match status" value="1"/>
</dbReference>
<dbReference type="PROSITE" id="PS51918">
    <property type="entry name" value="RADICAL_SAM"/>
    <property type="match status" value="1"/>
</dbReference>
<evidence type="ECO:0000256" key="4">
    <source>
        <dbReference type="ARBA" id="ARBA00022723"/>
    </source>
</evidence>
<dbReference type="SMART" id="SM00876">
    <property type="entry name" value="BATS"/>
    <property type="match status" value="1"/>
</dbReference>